<dbReference type="Pfam" id="PF20469">
    <property type="entry name" value="OLD-like_TOPRIM"/>
    <property type="match status" value="1"/>
</dbReference>
<dbReference type="Pfam" id="PF13175">
    <property type="entry name" value="AAA_15"/>
    <property type="match status" value="1"/>
</dbReference>
<gene>
    <name evidence="3" type="ORF">K0U00_02760</name>
</gene>
<keyword evidence="4" id="KW-1185">Reference proteome</keyword>
<evidence type="ECO:0000313" key="3">
    <source>
        <dbReference type="EMBL" id="MBW7452963.1"/>
    </source>
</evidence>
<dbReference type="Gene3D" id="3.40.50.300">
    <property type="entry name" value="P-loop containing nucleotide triphosphate hydrolases"/>
    <property type="match status" value="2"/>
</dbReference>
<dbReference type="EMBL" id="JAHZIK010000028">
    <property type="protein sequence ID" value="MBW7452963.1"/>
    <property type="molecule type" value="Genomic_DNA"/>
</dbReference>
<protein>
    <submittedName>
        <fullName evidence="3">AAA family ATPase</fullName>
    </submittedName>
</protein>
<feature type="domain" description="Endonuclease GajA/Old nuclease/RecF-like AAA" evidence="1">
    <location>
        <begin position="1"/>
        <end position="407"/>
    </location>
</feature>
<dbReference type="PANTHER" id="PTHR43581">
    <property type="entry name" value="ATP/GTP PHOSPHATASE"/>
    <property type="match status" value="1"/>
</dbReference>
<dbReference type="InterPro" id="IPR034139">
    <property type="entry name" value="TOPRIM_OLD"/>
</dbReference>
<dbReference type="PANTHER" id="PTHR43581:SF2">
    <property type="entry name" value="EXCINUCLEASE ATPASE SUBUNIT"/>
    <property type="match status" value="1"/>
</dbReference>
<evidence type="ECO:0000259" key="2">
    <source>
        <dbReference type="Pfam" id="PF20469"/>
    </source>
</evidence>
<dbReference type="InterPro" id="IPR051396">
    <property type="entry name" value="Bact_Antivir_Def_Nuclease"/>
</dbReference>
<reference evidence="3 4" key="1">
    <citation type="submission" date="2021-07" db="EMBL/GenBank/DDBJ databases">
        <title>Paenibacillus radiodurans sp. nov., isolated from the southeastern edge of Tengger Desert.</title>
        <authorList>
            <person name="Zhang G."/>
        </authorList>
    </citation>
    <scope>NUCLEOTIDE SEQUENCE [LARGE SCALE GENOMIC DNA]</scope>
    <source>
        <strain evidence="3 4">CCM 7311</strain>
    </source>
</reference>
<dbReference type="InterPro" id="IPR041685">
    <property type="entry name" value="AAA_GajA/Old/RecF-like"/>
</dbReference>
<feature type="domain" description="OLD protein-like TOPRIM" evidence="2">
    <location>
        <begin position="475"/>
        <end position="543"/>
    </location>
</feature>
<dbReference type="Proteomes" id="UP001519887">
    <property type="component" value="Unassembled WGS sequence"/>
</dbReference>
<dbReference type="SUPFAM" id="SSF52540">
    <property type="entry name" value="P-loop containing nucleoside triphosphate hydrolases"/>
    <property type="match status" value="1"/>
</dbReference>
<accession>A0ABS7BWD8</accession>
<sequence length="645" mass="73454">MKLHSFKIEGFRRHLNTEILFSDATFLIGENNIGKSSALKALECFLTGTKRIPLDDFTRTVNKENNTEETIVNNIVLTAEFRDVPLEANEWQGFKGRLIPYSTEHETSETGLSCIYRKTYYHDKDFEGEMKEYKRELKPEYSSCKTVSDFINAGLDQSIVEELFPDEKPSKKIGAKEISIFKDNNIITLFDVNESEEDWFVNPGGLANNILIHLPKFLLIPAQDKIDELSGKSGALLETLNSLFSDVRDSSENFKEAQRHLNLLATELDPNDEKSEFAAMLKGLNKVVGEVFPNTLFDAKANLSDAKDILNPKFDIKLGSNISTKVEQQGTGVVRSAVFAMLRYRSMRENEKSRRENSTVRPLFVAFEEPEIYLHPKAAFQMRETIYELACESSNQIVCTTHSPYMIDLSKKSSQILNCLQFVLEKVKKNEKTLEFESIKVNPFNISKAFKSLHEDDQTYVKMLLKIDDSIAKVFFARKILIIEGDTEDIVFRETINRMSEDKRKDVTYNWEIVKARGKATIISLVKYLKAMGFQPYVVHDLDIGTEHAVKFNEPIQVAVGSVIHVFPLANCIEDVLGYPAPTSNKPVKAYKHILNTWNQDWESVTEDWRKIVECIFFSSNEGQEAVDVVLQELASIQEAASASE</sequence>
<evidence type="ECO:0000259" key="1">
    <source>
        <dbReference type="Pfam" id="PF13175"/>
    </source>
</evidence>
<dbReference type="RefSeq" id="WP_210038682.1">
    <property type="nucleotide sequence ID" value="NZ_JBHLVU010000011.1"/>
</dbReference>
<organism evidence="3 4">
    <name type="scientific">Paenibacillus sepulcri</name>
    <dbReference type="NCBI Taxonomy" id="359917"/>
    <lineage>
        <taxon>Bacteria</taxon>
        <taxon>Bacillati</taxon>
        <taxon>Bacillota</taxon>
        <taxon>Bacilli</taxon>
        <taxon>Bacillales</taxon>
        <taxon>Paenibacillaceae</taxon>
        <taxon>Paenibacillus</taxon>
    </lineage>
</organism>
<proteinExistence type="predicted"/>
<comment type="caution">
    <text evidence="3">The sequence shown here is derived from an EMBL/GenBank/DDBJ whole genome shotgun (WGS) entry which is preliminary data.</text>
</comment>
<dbReference type="InterPro" id="IPR027417">
    <property type="entry name" value="P-loop_NTPase"/>
</dbReference>
<evidence type="ECO:0000313" key="4">
    <source>
        <dbReference type="Proteomes" id="UP001519887"/>
    </source>
</evidence>
<name>A0ABS7BWD8_9BACL</name>